<dbReference type="SUPFAM" id="SSF53448">
    <property type="entry name" value="Nucleotide-diphospho-sugar transferases"/>
    <property type="match status" value="1"/>
</dbReference>
<evidence type="ECO:0000313" key="14">
    <source>
        <dbReference type="EnsemblMetazoa" id="XP_038070699.1"/>
    </source>
</evidence>
<evidence type="ECO:0000256" key="9">
    <source>
        <dbReference type="ARBA" id="ARBA00023136"/>
    </source>
</evidence>
<comment type="function">
    <text evidence="11">Catalyses the transfer of galactose onto proteins or lipids.</text>
</comment>
<dbReference type="GO" id="GO:0005794">
    <property type="term" value="C:Golgi apparatus"/>
    <property type="evidence" value="ECO:0007669"/>
    <property type="project" value="TreeGrafter"/>
</dbReference>
<dbReference type="PANTHER" id="PTHR19300:SF30">
    <property type="entry name" value="BETA-1,4-GALACTOSYLTRANSFERASE 7"/>
    <property type="match status" value="1"/>
</dbReference>
<keyword evidence="8 11" id="KW-1133">Transmembrane helix</keyword>
<keyword evidence="5 11" id="KW-0808">Transferase</keyword>
<feature type="domain" description="Galactosyltransferase N-terminal" evidence="13">
    <location>
        <begin position="84"/>
        <end position="167"/>
    </location>
</feature>
<evidence type="ECO:0000259" key="13">
    <source>
        <dbReference type="Pfam" id="PF13733"/>
    </source>
</evidence>
<organism evidence="14 15">
    <name type="scientific">Patiria miniata</name>
    <name type="common">Bat star</name>
    <name type="synonym">Asterina miniata</name>
    <dbReference type="NCBI Taxonomy" id="46514"/>
    <lineage>
        <taxon>Eukaryota</taxon>
        <taxon>Metazoa</taxon>
        <taxon>Echinodermata</taxon>
        <taxon>Eleutherozoa</taxon>
        <taxon>Asterozoa</taxon>
        <taxon>Asteroidea</taxon>
        <taxon>Valvatacea</taxon>
        <taxon>Valvatida</taxon>
        <taxon>Asterinidae</taxon>
        <taxon>Patiria</taxon>
    </lineage>
</organism>
<keyword evidence="6 11" id="KW-0812">Transmembrane</keyword>
<proteinExistence type="inferred from homology"/>
<keyword evidence="15" id="KW-1185">Reference proteome</keyword>
<comment type="pathway">
    <text evidence="2 11">Protein modification; protein glycosylation.</text>
</comment>
<dbReference type="OrthoDB" id="6020664at2759"/>
<dbReference type="PANTHER" id="PTHR19300">
    <property type="entry name" value="BETA-1,4-GALACTOSYLTRANSFERASE"/>
    <property type="match status" value="1"/>
</dbReference>
<dbReference type="EC" id="2.4.1.-" evidence="11"/>
<dbReference type="RefSeq" id="XP_038070699.1">
    <property type="nucleotide sequence ID" value="XM_038214771.1"/>
</dbReference>
<dbReference type="Proteomes" id="UP000887568">
    <property type="component" value="Unplaced"/>
</dbReference>
<dbReference type="OMA" id="NWLFVCG"/>
<dbReference type="InterPro" id="IPR029044">
    <property type="entry name" value="Nucleotide-diphossugar_trans"/>
</dbReference>
<keyword evidence="4 11" id="KW-0328">Glycosyltransferase</keyword>
<evidence type="ECO:0000259" key="12">
    <source>
        <dbReference type="Pfam" id="PF02709"/>
    </source>
</evidence>
<dbReference type="PRINTS" id="PR02050">
    <property type="entry name" value="B14GALTRFASE"/>
</dbReference>
<keyword evidence="7 11" id="KW-0735">Signal-anchor</keyword>
<dbReference type="GO" id="GO:0046525">
    <property type="term" value="F:xylosylprotein 4-beta-galactosyltransferase activity"/>
    <property type="evidence" value="ECO:0007669"/>
    <property type="project" value="TreeGrafter"/>
</dbReference>
<evidence type="ECO:0000256" key="8">
    <source>
        <dbReference type="ARBA" id="ARBA00022989"/>
    </source>
</evidence>
<dbReference type="InterPro" id="IPR003859">
    <property type="entry name" value="Galactosyl_T"/>
</dbReference>
<evidence type="ECO:0000256" key="1">
    <source>
        <dbReference type="ARBA" id="ARBA00004606"/>
    </source>
</evidence>
<dbReference type="Pfam" id="PF13733">
    <property type="entry name" value="Glyco_transf_7N"/>
    <property type="match status" value="1"/>
</dbReference>
<dbReference type="GO" id="GO:0016020">
    <property type="term" value="C:membrane"/>
    <property type="evidence" value="ECO:0007669"/>
    <property type="project" value="UniProtKB-SubCell"/>
</dbReference>
<evidence type="ECO:0000256" key="4">
    <source>
        <dbReference type="ARBA" id="ARBA00022676"/>
    </source>
</evidence>
<dbReference type="GO" id="GO:0005975">
    <property type="term" value="P:carbohydrate metabolic process"/>
    <property type="evidence" value="ECO:0007669"/>
    <property type="project" value="InterPro"/>
</dbReference>
<feature type="domain" description="Galactosyltransferase C-terminal" evidence="12">
    <location>
        <begin position="175"/>
        <end position="250"/>
    </location>
</feature>
<accession>A0A914B4G7</accession>
<reference evidence="14" key="1">
    <citation type="submission" date="2022-11" db="UniProtKB">
        <authorList>
            <consortium name="EnsemblMetazoa"/>
        </authorList>
    </citation>
    <scope>IDENTIFICATION</scope>
</reference>
<name>A0A914B4G7_PATMI</name>
<evidence type="ECO:0000256" key="2">
    <source>
        <dbReference type="ARBA" id="ARBA00004922"/>
    </source>
</evidence>
<comment type="subcellular location">
    <subcellularLocation>
        <location evidence="1">Membrane</location>
        <topology evidence="1">Single-pass type II membrane protein</topology>
    </subcellularLocation>
</comment>
<evidence type="ECO:0000313" key="15">
    <source>
        <dbReference type="Proteomes" id="UP000887568"/>
    </source>
</evidence>
<dbReference type="EnsemblMetazoa" id="XM_038214771.1">
    <property type="protein sequence ID" value="XP_038070699.1"/>
    <property type="gene ID" value="LOC119739734"/>
</dbReference>
<dbReference type="Pfam" id="PF02709">
    <property type="entry name" value="Glyco_transf_7C"/>
    <property type="match status" value="1"/>
</dbReference>
<keyword evidence="10 11" id="KW-0325">Glycoprotein</keyword>
<dbReference type="InterPro" id="IPR027791">
    <property type="entry name" value="Galactosyl_T_C"/>
</dbReference>
<protein>
    <recommendedName>
        <fullName evidence="11">Beta-1,4-galactosyltransferase</fullName>
        <ecNumber evidence="11">2.4.1.-</ecNumber>
    </recommendedName>
</protein>
<evidence type="ECO:0000256" key="7">
    <source>
        <dbReference type="ARBA" id="ARBA00022968"/>
    </source>
</evidence>
<feature type="transmembrane region" description="Helical" evidence="11">
    <location>
        <begin position="12"/>
        <end position="29"/>
    </location>
</feature>
<dbReference type="GeneID" id="119739734"/>
<sequence>MACYRLLTPTRLILVVLTVCLTSFILFSITDDCTCASIDVLVQKVRNLQEEIRTKDDALTNCKTAKRGGEEGDDAVGDASWDPHVLCILVPHRDRFEELMEFVPYMDKFLSQQMVRHRFVVINQIDAHRFNRASLLNVGFKESRDKCNYIALHDVDLLPRNPAITYHYSNVKDGPYHVSAPELHPKYDYEEFIGGIILMSVEQFDQLNGLSNRFWGWGREDDELYMRIQEAQMKITRPKGITTGRKTFFHIHDKKRRKRDMKRIGNQHRESFHRDRETGLHNVQYNVRSRQQLSINGAKATLLHVKFDCDVEATPWCDDS</sequence>
<keyword evidence="9 11" id="KW-0472">Membrane</keyword>
<comment type="similarity">
    <text evidence="3 11">Belongs to the glycosyltransferase 7 family.</text>
</comment>
<evidence type="ECO:0000256" key="3">
    <source>
        <dbReference type="ARBA" id="ARBA00005735"/>
    </source>
</evidence>
<evidence type="ECO:0000256" key="10">
    <source>
        <dbReference type="ARBA" id="ARBA00023180"/>
    </source>
</evidence>
<dbReference type="InterPro" id="IPR027995">
    <property type="entry name" value="Galactosyl_T_N"/>
</dbReference>
<evidence type="ECO:0000256" key="6">
    <source>
        <dbReference type="ARBA" id="ARBA00022692"/>
    </source>
</evidence>
<dbReference type="AlphaFoldDB" id="A0A914B4G7"/>
<evidence type="ECO:0000256" key="5">
    <source>
        <dbReference type="ARBA" id="ARBA00022679"/>
    </source>
</evidence>
<dbReference type="Gene3D" id="3.90.550.10">
    <property type="entry name" value="Spore Coat Polysaccharide Biosynthesis Protein SpsA, Chain A"/>
    <property type="match status" value="1"/>
</dbReference>
<evidence type="ECO:0000256" key="11">
    <source>
        <dbReference type="RuleBase" id="RU368121"/>
    </source>
</evidence>
<dbReference type="GO" id="GO:0030166">
    <property type="term" value="P:proteoglycan biosynthetic process"/>
    <property type="evidence" value="ECO:0007669"/>
    <property type="project" value="TreeGrafter"/>
</dbReference>